<gene>
    <name evidence="3" type="ORF">G443_001501</name>
</gene>
<sequence>MTGPIQVLLFRTHPDPDELERAYREVSAGLRAVPGLLSDELLRSVSEPDEYLLSSRWESLDALRSWQGGEQHDRVPLPLRVPSGRPLAGGYGLYQPAAPG</sequence>
<reference evidence="3 4" key="1">
    <citation type="submission" date="2013-07" db="EMBL/GenBank/DDBJ databases">
        <authorList>
            <consortium name="DOE Joint Genome Institute"/>
            <person name="Reeve W."/>
            <person name="Huntemann M."/>
            <person name="Han J."/>
            <person name="Chen A."/>
            <person name="Kyrpides N."/>
            <person name="Mavromatis K."/>
            <person name="Markowitz V."/>
            <person name="Palaniappan K."/>
            <person name="Ivanova N."/>
            <person name="Schaumberg A."/>
            <person name="Pati A."/>
            <person name="Liolios K."/>
            <person name="Nordberg H.P."/>
            <person name="Cantor M.N."/>
            <person name="Hua S.X."/>
            <person name="Woyke T."/>
        </authorList>
    </citation>
    <scope>NUCLEOTIDE SEQUENCE [LARGE SCALE GENOMIC DNA]</scope>
    <source>
        <strain evidence="3 4">DSM 43889</strain>
    </source>
</reference>
<dbReference type="GO" id="GO:0004497">
    <property type="term" value="F:monooxygenase activity"/>
    <property type="evidence" value="ECO:0007669"/>
    <property type="project" value="UniProtKB-KW"/>
</dbReference>
<dbReference type="InterPro" id="IPR007138">
    <property type="entry name" value="ABM_dom"/>
</dbReference>
<organism evidence="3 4">
    <name type="scientific">Actinoalloteichus caeruleus DSM 43889</name>
    <dbReference type="NCBI Taxonomy" id="1120930"/>
    <lineage>
        <taxon>Bacteria</taxon>
        <taxon>Bacillati</taxon>
        <taxon>Actinomycetota</taxon>
        <taxon>Actinomycetes</taxon>
        <taxon>Pseudonocardiales</taxon>
        <taxon>Pseudonocardiaceae</taxon>
        <taxon>Actinoalloteichus</taxon>
        <taxon>Actinoalloteichus cyanogriseus</taxon>
    </lineage>
</organism>
<evidence type="ECO:0000256" key="1">
    <source>
        <dbReference type="SAM" id="MobiDB-lite"/>
    </source>
</evidence>
<dbReference type="InterPro" id="IPR011008">
    <property type="entry name" value="Dimeric_a/b-barrel"/>
</dbReference>
<accession>A0ABT1JGC1</accession>
<evidence type="ECO:0000313" key="4">
    <source>
        <dbReference type="Proteomes" id="UP000791080"/>
    </source>
</evidence>
<dbReference type="SUPFAM" id="SSF54909">
    <property type="entry name" value="Dimeric alpha+beta barrel"/>
    <property type="match status" value="1"/>
</dbReference>
<protein>
    <submittedName>
        <fullName evidence="3">Antibiotic biosynthesis monooxygenase</fullName>
    </submittedName>
</protein>
<proteinExistence type="predicted"/>
<dbReference type="Proteomes" id="UP000791080">
    <property type="component" value="Unassembled WGS sequence"/>
</dbReference>
<dbReference type="Pfam" id="PF03992">
    <property type="entry name" value="ABM"/>
    <property type="match status" value="1"/>
</dbReference>
<reference evidence="3 4" key="2">
    <citation type="submission" date="2022-06" db="EMBL/GenBank/DDBJ databases">
        <title>Genomic Encyclopedia of Type Strains, Phase I: the one thousand microbial genomes (KMG-I) project.</title>
        <authorList>
            <person name="Kyrpides N."/>
        </authorList>
    </citation>
    <scope>NUCLEOTIDE SEQUENCE [LARGE SCALE GENOMIC DNA]</scope>
    <source>
        <strain evidence="3 4">DSM 43889</strain>
    </source>
</reference>
<keyword evidence="3" id="KW-0503">Monooxygenase</keyword>
<keyword evidence="3" id="KW-0560">Oxidoreductase</keyword>
<dbReference type="Gene3D" id="3.30.70.100">
    <property type="match status" value="1"/>
</dbReference>
<evidence type="ECO:0000259" key="2">
    <source>
        <dbReference type="Pfam" id="PF03992"/>
    </source>
</evidence>
<dbReference type="RefSeq" id="WP_162147305.1">
    <property type="nucleotide sequence ID" value="NZ_AUBJ02000001.1"/>
</dbReference>
<dbReference type="EMBL" id="AUBJ02000001">
    <property type="protein sequence ID" value="MCP2331231.1"/>
    <property type="molecule type" value="Genomic_DNA"/>
</dbReference>
<evidence type="ECO:0000313" key="3">
    <source>
        <dbReference type="EMBL" id="MCP2331231.1"/>
    </source>
</evidence>
<keyword evidence="4" id="KW-1185">Reference proteome</keyword>
<feature type="region of interest" description="Disordered" evidence="1">
    <location>
        <begin position="69"/>
        <end position="100"/>
    </location>
</feature>
<comment type="caution">
    <text evidence="3">The sequence shown here is derived from an EMBL/GenBank/DDBJ whole genome shotgun (WGS) entry which is preliminary data.</text>
</comment>
<feature type="domain" description="ABM" evidence="2">
    <location>
        <begin position="17"/>
        <end position="73"/>
    </location>
</feature>
<name>A0ABT1JGC1_ACTCY</name>